<feature type="chain" id="PRO_5014792063" evidence="1">
    <location>
        <begin position="28"/>
        <end position="74"/>
    </location>
</feature>
<evidence type="ECO:0000256" key="1">
    <source>
        <dbReference type="SAM" id="SignalP"/>
    </source>
</evidence>
<dbReference type="AlphaFoldDB" id="A0A2M3ZW12"/>
<organism evidence="2">
    <name type="scientific">Anopheles braziliensis</name>
    <dbReference type="NCBI Taxonomy" id="58242"/>
    <lineage>
        <taxon>Eukaryota</taxon>
        <taxon>Metazoa</taxon>
        <taxon>Ecdysozoa</taxon>
        <taxon>Arthropoda</taxon>
        <taxon>Hexapoda</taxon>
        <taxon>Insecta</taxon>
        <taxon>Pterygota</taxon>
        <taxon>Neoptera</taxon>
        <taxon>Endopterygota</taxon>
        <taxon>Diptera</taxon>
        <taxon>Nematocera</taxon>
        <taxon>Culicoidea</taxon>
        <taxon>Culicidae</taxon>
        <taxon>Anophelinae</taxon>
        <taxon>Anopheles</taxon>
    </lineage>
</organism>
<accession>A0A2M3ZW12</accession>
<reference evidence="2" key="1">
    <citation type="submission" date="2018-01" db="EMBL/GenBank/DDBJ databases">
        <title>An insight into the sialome of Amazonian anophelines.</title>
        <authorList>
            <person name="Ribeiro J.M."/>
            <person name="Scarpassa V."/>
            <person name="Calvo E."/>
        </authorList>
    </citation>
    <scope>NUCLEOTIDE SEQUENCE</scope>
    <source>
        <tissue evidence="2">Salivary glands</tissue>
    </source>
</reference>
<keyword evidence="1" id="KW-0732">Signal</keyword>
<dbReference type="EMBL" id="GGFM01011837">
    <property type="protein sequence ID" value="MBW32588.1"/>
    <property type="molecule type" value="Transcribed_RNA"/>
</dbReference>
<proteinExistence type="predicted"/>
<name>A0A2M3ZW12_9DIPT</name>
<sequence>MEPTVRRMEPMAWQMVLASLRTLSAMAVQLAATAELQQTVRRATTAAATEQQAMPHRAYVRSAHRRTVLCKVRL</sequence>
<protein>
    <submittedName>
        <fullName evidence="2">Putative secreted peptide</fullName>
    </submittedName>
</protein>
<feature type="signal peptide" evidence="1">
    <location>
        <begin position="1"/>
        <end position="27"/>
    </location>
</feature>
<evidence type="ECO:0000313" key="2">
    <source>
        <dbReference type="EMBL" id="MBW32588.1"/>
    </source>
</evidence>